<dbReference type="InterPro" id="IPR016729">
    <property type="entry name" value="FADD"/>
</dbReference>
<gene>
    <name evidence="1" type="ORF">MCOR_11571</name>
</gene>
<evidence type="ECO:0000313" key="2">
    <source>
        <dbReference type="Proteomes" id="UP000507470"/>
    </source>
</evidence>
<sequence length="1046" mass="119264">MDQIENVLNPTNQKPRTKVTDEFLLKAEKCLQKTMGCGERFQNGLVSINQLLLDMKEEPDMDRTNNNNDIQTNDAIDINHLINKTENLLLRIREQIDCTCTNMNQLKNELIMDQVSTVNNTADEHLPKEKDKVEDEWKDSPLVFMNPRKNRFHHKVCCVLLTKPNTVNKGDLSAHASDADDDLAECLESNDEQIISSLVTLESKDGLIIHTQFPIHLYLPVVNHKPELIPQLKYLTNGNIWRREDVVQNIYIPIEREISFLGAEIQIQQLQTLQCVAVAVPPFEEFNIGKHGSSVTLHNDRNIKLNFPAGAFTNEAHISTKTRALTKTCLRDASERYLDLEHITQTTSIININCSQPPQSAFEINFYDFKIDDENISDEQEVLQRCKRWLMNNVNISLIESRLIEIFPATITAKIQKEILSAEKIQMLITELYHCSDNSIDKFIKILDETGQQEVVDRLNSVREQVILTRNQDDISLSEMEMSSDFDPDFEVEVKTVQIMAKLGEKPWKMAQSNSSNIYNVHTVKLDGGNSSYRYNSNPNKINNAHTVKLEGGNSSYSVVGIVVPAKMTESDMCRAATVLEDVICLTNVNLVVKQHKDNSDEIIICCTKSDKLQETLQELAKDGFTNGPTKVPEFGLADSEKIEITLESFCLEGYENRPLVMPFYSGLGTARYRGRLCVLHPERLSSGSQYSGQLKYKIISEKISMQRSGKLAIYLPKPTDEQIGYFSYTFDFAGKALAKYLAWQLTPDNEISTRWIKFANILVADPNIYKHIINSISKDLCKAGQRQTCEAFLLYWADHYVKHDQNKLERMVDIFGHETQRKSDALQFLKPYCLSGTLSNDNLKKMAYCLADDWEVMAEKLKVDKSIICEIKDTQKNPVRQCLKMLDTWRLSDVAIIKGTDVVKHLYKCATAADVARNFSTYQYEGFSGYFETEMHDILLNNGRLFTFLLENEARTLSNDNLKKMAYCLADDWEVMAEKLKVDKSIICEIKDTQKNPVRQCLKMLDTWRLSDVAIIKGTDVVKHLYKCATAAGCGSKLLNLSVKH</sequence>
<protein>
    <recommendedName>
        <fullName evidence="3">Death domain-containing protein</fullName>
    </recommendedName>
</protein>
<dbReference type="AlphaFoldDB" id="A0A6J8AXN2"/>
<dbReference type="Gene3D" id="1.10.533.10">
    <property type="entry name" value="Death Domain, Fas"/>
    <property type="match status" value="3"/>
</dbReference>
<name>A0A6J8AXN2_MYTCO</name>
<accession>A0A6J8AXN2</accession>
<reference evidence="1 2" key="1">
    <citation type="submission" date="2020-06" db="EMBL/GenBank/DDBJ databases">
        <authorList>
            <person name="Li R."/>
            <person name="Bekaert M."/>
        </authorList>
    </citation>
    <scope>NUCLEOTIDE SEQUENCE [LARGE SCALE GENOMIC DNA]</scope>
    <source>
        <strain evidence="2">wild</strain>
    </source>
</reference>
<dbReference type="EMBL" id="CACVKT020001979">
    <property type="protein sequence ID" value="CAC5374026.1"/>
    <property type="molecule type" value="Genomic_DNA"/>
</dbReference>
<dbReference type="CDD" id="cd01670">
    <property type="entry name" value="Death"/>
    <property type="match status" value="2"/>
</dbReference>
<proteinExistence type="predicted"/>
<organism evidence="1 2">
    <name type="scientific">Mytilus coruscus</name>
    <name type="common">Sea mussel</name>
    <dbReference type="NCBI Taxonomy" id="42192"/>
    <lineage>
        <taxon>Eukaryota</taxon>
        <taxon>Metazoa</taxon>
        <taxon>Spiralia</taxon>
        <taxon>Lophotrochozoa</taxon>
        <taxon>Mollusca</taxon>
        <taxon>Bivalvia</taxon>
        <taxon>Autobranchia</taxon>
        <taxon>Pteriomorphia</taxon>
        <taxon>Mytilida</taxon>
        <taxon>Mytiloidea</taxon>
        <taxon>Mytilidae</taxon>
        <taxon>Mytilinae</taxon>
        <taxon>Mytilus</taxon>
    </lineage>
</organism>
<dbReference type="Proteomes" id="UP000507470">
    <property type="component" value="Unassembled WGS sequence"/>
</dbReference>
<dbReference type="OrthoDB" id="6085938at2759"/>
<evidence type="ECO:0008006" key="3">
    <source>
        <dbReference type="Google" id="ProtNLM"/>
    </source>
</evidence>
<evidence type="ECO:0000313" key="1">
    <source>
        <dbReference type="EMBL" id="CAC5374026.1"/>
    </source>
</evidence>
<keyword evidence="2" id="KW-1185">Reference proteome</keyword>
<dbReference type="InterPro" id="IPR011029">
    <property type="entry name" value="DEATH-like_dom_sf"/>
</dbReference>
<dbReference type="PANTHER" id="PTHR15077">
    <property type="entry name" value="FAS-ASSOCIATING DEATH DOMAIN-CONTAINING PROTEIN FADD"/>
    <property type="match status" value="1"/>
</dbReference>